<evidence type="ECO:0000313" key="2">
    <source>
        <dbReference type="Proteomes" id="UP000603708"/>
    </source>
</evidence>
<accession>A0A919GLI6</accession>
<protein>
    <submittedName>
        <fullName evidence="1">Uncharacterized protein</fullName>
    </submittedName>
</protein>
<dbReference type="Proteomes" id="UP000603708">
    <property type="component" value="Unassembled WGS sequence"/>
</dbReference>
<sequence length="309" mass="33601">MRPDITAHSWDLDAARTAIKVVGAYADQTEATRNTLVGTLDRPDLKRDIVCSNANGNGTGLDQHPCFSFRAEGSRLRDLLTRVTDLDASNADDIHAVLKKAADDLQPVTDQYRTVADALAAAVREVHQGALAPQTRERLCEALGTLQKLLRPAHQWTAAKEQLARRTDQNRQLVDQITTAQQIFRKSGAKEAEIYEALAKEGNAACGRDALNRYASDVRTAVAQTVSDQSGAVGDALRHATSAATSLATLIGTLEHFSNSYRTAAEEIRDASMQEVGSVLQQLDFESSRGIWDEYADTVRKLGGDRGGR</sequence>
<keyword evidence="2" id="KW-1185">Reference proteome</keyword>
<dbReference type="AlphaFoldDB" id="A0A919GLI6"/>
<reference evidence="1" key="1">
    <citation type="journal article" date="2014" name="Int. J. Syst. Evol. Microbiol.">
        <title>Complete genome sequence of Corynebacterium casei LMG S-19264T (=DSM 44701T), isolated from a smear-ripened cheese.</title>
        <authorList>
            <consortium name="US DOE Joint Genome Institute (JGI-PGF)"/>
            <person name="Walter F."/>
            <person name="Albersmeier A."/>
            <person name="Kalinowski J."/>
            <person name="Ruckert C."/>
        </authorList>
    </citation>
    <scope>NUCLEOTIDE SEQUENCE</scope>
    <source>
        <strain evidence="1">JCM 5069</strain>
    </source>
</reference>
<gene>
    <name evidence="1" type="ORF">GCM10018793_60410</name>
</gene>
<dbReference type="EMBL" id="BNCD01000024">
    <property type="protein sequence ID" value="GHH86857.1"/>
    <property type="molecule type" value="Genomic_DNA"/>
</dbReference>
<proteinExistence type="predicted"/>
<organism evidence="1 2">
    <name type="scientific">Streptomyces sulfonofaciens</name>
    <dbReference type="NCBI Taxonomy" id="68272"/>
    <lineage>
        <taxon>Bacteria</taxon>
        <taxon>Bacillati</taxon>
        <taxon>Actinomycetota</taxon>
        <taxon>Actinomycetes</taxon>
        <taxon>Kitasatosporales</taxon>
        <taxon>Streptomycetaceae</taxon>
        <taxon>Streptomyces</taxon>
    </lineage>
</organism>
<comment type="caution">
    <text evidence="1">The sequence shown here is derived from an EMBL/GenBank/DDBJ whole genome shotgun (WGS) entry which is preliminary data.</text>
</comment>
<evidence type="ECO:0000313" key="1">
    <source>
        <dbReference type="EMBL" id="GHH86857.1"/>
    </source>
</evidence>
<reference evidence="1" key="2">
    <citation type="submission" date="2020-09" db="EMBL/GenBank/DDBJ databases">
        <authorList>
            <person name="Sun Q."/>
            <person name="Ohkuma M."/>
        </authorList>
    </citation>
    <scope>NUCLEOTIDE SEQUENCE</scope>
    <source>
        <strain evidence="1">JCM 5069</strain>
    </source>
</reference>
<name>A0A919GLI6_9ACTN</name>
<dbReference type="RefSeq" id="WP_189937533.1">
    <property type="nucleotide sequence ID" value="NZ_BNCD01000024.1"/>
</dbReference>